<dbReference type="CDD" id="cd06263">
    <property type="entry name" value="MAM"/>
    <property type="match status" value="3"/>
</dbReference>
<keyword evidence="1" id="KW-0732">Signal</keyword>
<dbReference type="InterPro" id="IPR013320">
    <property type="entry name" value="ConA-like_dom_sf"/>
</dbReference>
<protein>
    <recommendedName>
        <fullName evidence="2">MAM domain-containing protein</fullName>
    </recommendedName>
</protein>
<feature type="non-terminal residue" evidence="3">
    <location>
        <position position="1"/>
    </location>
</feature>
<dbReference type="SMART" id="SM00137">
    <property type="entry name" value="MAM"/>
    <property type="match status" value="3"/>
</dbReference>
<dbReference type="AlphaFoldDB" id="A0A814LQC5"/>
<accession>A0A814LQC5</accession>
<dbReference type="GO" id="GO:0016020">
    <property type="term" value="C:membrane"/>
    <property type="evidence" value="ECO:0007669"/>
    <property type="project" value="InterPro"/>
</dbReference>
<dbReference type="PANTHER" id="PTHR23282:SF101">
    <property type="entry name" value="MAM DOMAIN-CONTAINING PROTEIN"/>
    <property type="match status" value="1"/>
</dbReference>
<feature type="chain" id="PRO_5032596270" description="MAM domain-containing protein" evidence="1">
    <location>
        <begin position="25"/>
        <end position="530"/>
    </location>
</feature>
<sequence length="530" mass="59803">MTKLNIINYLFLILLNSAVFEVSCDKTSSKTISTSTITYPNISLNCDFEKDFCNWNNYTFSNSFFWKRSKANELLDINGPLPDHTLQSLDGHYVYIQSNSNQQSNKATSIRSAPFTVLYTTTSCFSFWYHMYGQAINTLNVKIENLKSNKFSNIWSKKTSQGNAWRLGQITVQNSAGNYRYVLEGIVNGNLVGDIAVDDIVVTSGDCDLQKYCDFESKDICDFFNSHLGIFNWTRKNGSKTTNGTGPSFDHTTFTNSGYYMNIESSSPRREGDNAILVSPSYSYSVSATRCIQIWYHAYGSDVGTLNVFKLEKSGVQGNYEKLFSISGDQGNEWHVTQINFYAKAYQDFNIVIEGIVDGKGDISIDDFEIRDKKCQPIGDCDFEEDTCAWKNAEKDADFEWIRNRGSTPSSFSGPSVDHTLGTSRGTYLFIETSSQSKQGSKALMVSPVFDRFTQRCFEFYYHMKGSSSTLSIIRKGFRSYLNDTVVWKDTSSNKDEWQQALVSLPNNFSSNYILIIEGKINGTNSGDIA</sequence>
<proteinExistence type="predicted"/>
<reference evidence="3" key="1">
    <citation type="submission" date="2021-02" db="EMBL/GenBank/DDBJ databases">
        <authorList>
            <person name="Nowell W R."/>
        </authorList>
    </citation>
    <scope>NUCLEOTIDE SEQUENCE</scope>
    <source>
        <strain evidence="3">Ploen Becks lab</strain>
    </source>
</reference>
<dbReference type="InterPro" id="IPR000998">
    <property type="entry name" value="MAM_dom"/>
</dbReference>
<feature type="signal peptide" evidence="1">
    <location>
        <begin position="1"/>
        <end position="24"/>
    </location>
</feature>
<evidence type="ECO:0000256" key="1">
    <source>
        <dbReference type="SAM" id="SignalP"/>
    </source>
</evidence>
<dbReference type="Proteomes" id="UP000663879">
    <property type="component" value="Unassembled WGS sequence"/>
</dbReference>
<keyword evidence="4" id="KW-1185">Reference proteome</keyword>
<dbReference type="InterPro" id="IPR051560">
    <property type="entry name" value="MAM_domain-containing"/>
</dbReference>
<name>A0A814LQC5_9BILA</name>
<feature type="domain" description="MAM" evidence="2">
    <location>
        <begin position="211"/>
        <end position="377"/>
    </location>
</feature>
<feature type="domain" description="MAM" evidence="2">
    <location>
        <begin position="379"/>
        <end position="530"/>
    </location>
</feature>
<dbReference type="OrthoDB" id="10063783at2759"/>
<gene>
    <name evidence="3" type="ORF">OXX778_LOCUS19585</name>
</gene>
<dbReference type="Gene3D" id="2.60.120.200">
    <property type="match status" value="3"/>
</dbReference>
<dbReference type="PANTHER" id="PTHR23282">
    <property type="entry name" value="APICAL ENDOSOMAL GLYCOPROTEIN PRECURSOR"/>
    <property type="match status" value="1"/>
</dbReference>
<dbReference type="SUPFAM" id="SSF49899">
    <property type="entry name" value="Concanavalin A-like lectins/glucanases"/>
    <property type="match status" value="3"/>
</dbReference>
<comment type="caution">
    <text evidence="3">The sequence shown here is derived from an EMBL/GenBank/DDBJ whole genome shotgun (WGS) entry which is preliminary data.</text>
</comment>
<organism evidence="3 4">
    <name type="scientific">Brachionus calyciflorus</name>
    <dbReference type="NCBI Taxonomy" id="104777"/>
    <lineage>
        <taxon>Eukaryota</taxon>
        <taxon>Metazoa</taxon>
        <taxon>Spiralia</taxon>
        <taxon>Gnathifera</taxon>
        <taxon>Rotifera</taxon>
        <taxon>Eurotatoria</taxon>
        <taxon>Monogononta</taxon>
        <taxon>Pseudotrocha</taxon>
        <taxon>Ploima</taxon>
        <taxon>Brachionidae</taxon>
        <taxon>Brachionus</taxon>
    </lineage>
</organism>
<dbReference type="EMBL" id="CAJNOC010006014">
    <property type="protein sequence ID" value="CAF1067818.1"/>
    <property type="molecule type" value="Genomic_DNA"/>
</dbReference>
<evidence type="ECO:0000313" key="3">
    <source>
        <dbReference type="EMBL" id="CAF1067818.1"/>
    </source>
</evidence>
<dbReference type="PROSITE" id="PS50060">
    <property type="entry name" value="MAM_2"/>
    <property type="match status" value="3"/>
</dbReference>
<feature type="domain" description="MAM" evidence="2">
    <location>
        <begin position="44"/>
        <end position="209"/>
    </location>
</feature>
<dbReference type="Pfam" id="PF00629">
    <property type="entry name" value="MAM"/>
    <property type="match status" value="3"/>
</dbReference>
<evidence type="ECO:0000313" key="4">
    <source>
        <dbReference type="Proteomes" id="UP000663879"/>
    </source>
</evidence>
<evidence type="ECO:0000259" key="2">
    <source>
        <dbReference type="PROSITE" id="PS50060"/>
    </source>
</evidence>